<dbReference type="VEuPathDB" id="VectorBase:GPAI035136"/>
<reference evidence="1" key="2">
    <citation type="submission" date="2020-05" db="UniProtKB">
        <authorList>
            <consortium name="EnsemblMetazoa"/>
        </authorList>
    </citation>
    <scope>IDENTIFICATION</scope>
    <source>
        <strain evidence="1">IAEA</strain>
    </source>
</reference>
<keyword evidence="2" id="KW-1185">Reference proteome</keyword>
<proteinExistence type="predicted"/>
<evidence type="ECO:0000313" key="1">
    <source>
        <dbReference type="EnsemblMetazoa" id="GPAI035136-PA"/>
    </source>
</evidence>
<accession>A0A1B0A5K6</accession>
<reference evidence="2" key="1">
    <citation type="submission" date="2014-03" db="EMBL/GenBank/DDBJ databases">
        <authorList>
            <person name="Aksoy S."/>
            <person name="Warren W."/>
            <person name="Wilson R.K."/>
        </authorList>
    </citation>
    <scope>NUCLEOTIDE SEQUENCE [LARGE SCALE GENOMIC DNA]</scope>
    <source>
        <strain evidence="2">IAEA</strain>
    </source>
</reference>
<evidence type="ECO:0000313" key="2">
    <source>
        <dbReference type="Proteomes" id="UP000092445"/>
    </source>
</evidence>
<dbReference type="AlphaFoldDB" id="A0A1B0A5K6"/>
<organism evidence="1 2">
    <name type="scientific">Glossina pallidipes</name>
    <name type="common">Tsetse fly</name>
    <dbReference type="NCBI Taxonomy" id="7398"/>
    <lineage>
        <taxon>Eukaryota</taxon>
        <taxon>Metazoa</taxon>
        <taxon>Ecdysozoa</taxon>
        <taxon>Arthropoda</taxon>
        <taxon>Hexapoda</taxon>
        <taxon>Insecta</taxon>
        <taxon>Pterygota</taxon>
        <taxon>Neoptera</taxon>
        <taxon>Endopterygota</taxon>
        <taxon>Diptera</taxon>
        <taxon>Brachycera</taxon>
        <taxon>Muscomorpha</taxon>
        <taxon>Hippoboscoidea</taxon>
        <taxon>Glossinidae</taxon>
        <taxon>Glossina</taxon>
    </lineage>
</organism>
<protein>
    <submittedName>
        <fullName evidence="1">Uncharacterized protein</fullName>
    </submittedName>
</protein>
<name>A0A1B0A5K6_GLOPL</name>
<dbReference type="EnsemblMetazoa" id="GPAI035136-RA">
    <property type="protein sequence ID" value="GPAI035136-PA"/>
    <property type="gene ID" value="GPAI035136"/>
</dbReference>
<dbReference type="Proteomes" id="UP000092445">
    <property type="component" value="Unassembled WGS sequence"/>
</dbReference>
<sequence length="115" mass="12883">MENKPIFKLEFGSQDCAYGQVSRQCTDKCLSKGLDKLTDDNVGRINRLIEEHEWIPAGKVHSCLSHWMQPEKYYRVVTLCTAESALCVKANTYLKSFMLACNATSSQEPTSVSSA</sequence>